<protein>
    <submittedName>
        <fullName evidence="1">Uncharacterized protein</fullName>
    </submittedName>
</protein>
<dbReference type="EMBL" id="CM042885">
    <property type="protein sequence ID" value="KAI4367305.1"/>
    <property type="molecule type" value="Genomic_DNA"/>
</dbReference>
<reference evidence="2" key="1">
    <citation type="journal article" date="2023" name="Front. Plant Sci.">
        <title>Chromosomal-level genome assembly of Melastoma candidum provides insights into trichome evolution.</title>
        <authorList>
            <person name="Zhong Y."/>
            <person name="Wu W."/>
            <person name="Sun C."/>
            <person name="Zou P."/>
            <person name="Liu Y."/>
            <person name="Dai S."/>
            <person name="Zhou R."/>
        </authorList>
    </citation>
    <scope>NUCLEOTIDE SEQUENCE [LARGE SCALE GENOMIC DNA]</scope>
</reference>
<comment type="caution">
    <text evidence="1">The sequence shown here is derived from an EMBL/GenBank/DDBJ whole genome shotgun (WGS) entry which is preliminary data.</text>
</comment>
<gene>
    <name evidence="1" type="ORF">MLD38_023056</name>
</gene>
<evidence type="ECO:0000313" key="1">
    <source>
        <dbReference type="EMBL" id="KAI4367305.1"/>
    </source>
</evidence>
<organism evidence="1 2">
    <name type="scientific">Melastoma candidum</name>
    <dbReference type="NCBI Taxonomy" id="119954"/>
    <lineage>
        <taxon>Eukaryota</taxon>
        <taxon>Viridiplantae</taxon>
        <taxon>Streptophyta</taxon>
        <taxon>Embryophyta</taxon>
        <taxon>Tracheophyta</taxon>
        <taxon>Spermatophyta</taxon>
        <taxon>Magnoliopsida</taxon>
        <taxon>eudicotyledons</taxon>
        <taxon>Gunneridae</taxon>
        <taxon>Pentapetalae</taxon>
        <taxon>rosids</taxon>
        <taxon>malvids</taxon>
        <taxon>Myrtales</taxon>
        <taxon>Melastomataceae</taxon>
        <taxon>Melastomatoideae</taxon>
        <taxon>Melastomateae</taxon>
        <taxon>Melastoma</taxon>
    </lineage>
</organism>
<accession>A0ACB9QLH3</accession>
<name>A0ACB9QLH3_9MYRT</name>
<keyword evidence="2" id="KW-1185">Reference proteome</keyword>
<evidence type="ECO:0000313" key="2">
    <source>
        <dbReference type="Proteomes" id="UP001057402"/>
    </source>
</evidence>
<dbReference type="Proteomes" id="UP001057402">
    <property type="component" value="Chromosome 6"/>
</dbReference>
<proteinExistence type="predicted"/>
<sequence>MDEVCSEGVLMRFDVEALEVLVWIARTDGGRSDLAAKGTVRSVLCVLPEFARDSSLLQLCLKLLRNLSAGD</sequence>